<dbReference type="UniPathway" id="UPA00109">
    <property type="reaction ID" value="UER00183"/>
</dbReference>
<dbReference type="OrthoDB" id="36455at2759"/>
<dbReference type="GO" id="GO:0006096">
    <property type="term" value="P:glycolytic process"/>
    <property type="evidence" value="ECO:0007669"/>
    <property type="project" value="UniProtKB-UniPathway"/>
</dbReference>
<name>A0A8K0CE55_IGNLU</name>
<dbReference type="InterPro" id="IPR000741">
    <property type="entry name" value="FBA_I"/>
</dbReference>
<dbReference type="Proteomes" id="UP000801492">
    <property type="component" value="Unassembled WGS sequence"/>
</dbReference>
<dbReference type="InterPro" id="IPR029768">
    <property type="entry name" value="Aldolase_I_AS"/>
</dbReference>
<sequence length="339" mass="37157">MNALTKQKEELQKIAATLAESGKGILAADEPLEYMKTVLNDIGLENSEENRRRYREVLFTSDKSLGKYLSGVILHPETVYQKTKEGILFVRLLKEKGILPGVNVDKGLVPLYGTNNETTTQGLDNLARRCEEFKNSGCWFAKWRCALKIGSNTPSSLAVSENATVLARYASICQANGLVPIVEPEVQLEGDHDLQRAEEVTEIVLTAVYKALKDYNVFIEGTLLKPSMVLPGRSCSIKYQPENIARATVNALLRSVPAAVPGIGFLSGGQTADEATENLLCINSYAGKKPWALTFIFGRALQSFVPNIWKGKEENITSAQSELIKRAKANSNASLGCKD</sequence>
<reference evidence="11" key="1">
    <citation type="submission" date="2019-08" db="EMBL/GenBank/DDBJ databases">
        <title>The genome of the North American firefly Photinus pyralis.</title>
        <authorList>
            <consortium name="Photinus pyralis genome working group"/>
            <person name="Fallon T.R."/>
            <person name="Sander Lower S.E."/>
            <person name="Weng J.-K."/>
        </authorList>
    </citation>
    <scope>NUCLEOTIDE SEQUENCE</scope>
    <source>
        <strain evidence="11">TRF0915ILg1</strain>
        <tissue evidence="11">Whole body</tissue>
    </source>
</reference>
<dbReference type="FunFam" id="3.20.20.70:FF:000140">
    <property type="entry name" value="Fructose-bisphosphate aldolase"/>
    <property type="match status" value="1"/>
</dbReference>
<evidence type="ECO:0000256" key="6">
    <source>
        <dbReference type="ARBA" id="ARBA00023152"/>
    </source>
</evidence>
<accession>A0A8K0CE55</accession>
<dbReference type="SUPFAM" id="SSF51569">
    <property type="entry name" value="Aldolase"/>
    <property type="match status" value="1"/>
</dbReference>
<keyword evidence="6 9" id="KW-0324">Glycolysis</keyword>
<comment type="pathway">
    <text evidence="2 10">Carbohydrate degradation; glycolysis; D-glyceraldehyde 3-phosphate and glycerone phosphate from D-glucose: step 4/4.</text>
</comment>
<dbReference type="Gene3D" id="3.20.20.70">
    <property type="entry name" value="Aldolase class I"/>
    <property type="match status" value="1"/>
</dbReference>
<comment type="catalytic activity">
    <reaction evidence="1 9">
        <text>beta-D-fructose 1,6-bisphosphate = D-glyceraldehyde 3-phosphate + dihydroxyacetone phosphate</text>
        <dbReference type="Rhea" id="RHEA:14729"/>
        <dbReference type="ChEBI" id="CHEBI:32966"/>
        <dbReference type="ChEBI" id="CHEBI:57642"/>
        <dbReference type="ChEBI" id="CHEBI:59776"/>
        <dbReference type="EC" id="4.1.2.13"/>
    </reaction>
</comment>
<evidence type="ECO:0000256" key="5">
    <source>
        <dbReference type="ARBA" id="ARBA00013779"/>
    </source>
</evidence>
<gene>
    <name evidence="11" type="ORF">ILUMI_23385</name>
</gene>
<dbReference type="InterPro" id="IPR013785">
    <property type="entry name" value="Aldolase_TIM"/>
</dbReference>
<evidence type="ECO:0000256" key="7">
    <source>
        <dbReference type="ARBA" id="ARBA00023239"/>
    </source>
</evidence>
<organism evidence="11 12">
    <name type="scientific">Ignelater luminosus</name>
    <name type="common">Cucubano</name>
    <name type="synonym">Pyrophorus luminosus</name>
    <dbReference type="NCBI Taxonomy" id="2038154"/>
    <lineage>
        <taxon>Eukaryota</taxon>
        <taxon>Metazoa</taxon>
        <taxon>Ecdysozoa</taxon>
        <taxon>Arthropoda</taxon>
        <taxon>Hexapoda</taxon>
        <taxon>Insecta</taxon>
        <taxon>Pterygota</taxon>
        <taxon>Neoptera</taxon>
        <taxon>Endopterygota</taxon>
        <taxon>Coleoptera</taxon>
        <taxon>Polyphaga</taxon>
        <taxon>Elateriformia</taxon>
        <taxon>Elateroidea</taxon>
        <taxon>Elateridae</taxon>
        <taxon>Agrypninae</taxon>
        <taxon>Pyrophorini</taxon>
        <taxon>Ignelater</taxon>
    </lineage>
</organism>
<dbReference type="EC" id="4.1.2.13" evidence="4 9"/>
<evidence type="ECO:0000256" key="2">
    <source>
        <dbReference type="ARBA" id="ARBA00004714"/>
    </source>
</evidence>
<keyword evidence="8" id="KW-0704">Schiff base</keyword>
<evidence type="ECO:0000256" key="4">
    <source>
        <dbReference type="ARBA" id="ARBA00013068"/>
    </source>
</evidence>
<evidence type="ECO:0000313" key="11">
    <source>
        <dbReference type="EMBL" id="KAF2882873.1"/>
    </source>
</evidence>
<evidence type="ECO:0000313" key="12">
    <source>
        <dbReference type="Proteomes" id="UP000801492"/>
    </source>
</evidence>
<dbReference type="PROSITE" id="PS00158">
    <property type="entry name" value="ALDOLASE_CLASS_I"/>
    <property type="match status" value="1"/>
</dbReference>
<dbReference type="PANTHER" id="PTHR11627">
    <property type="entry name" value="FRUCTOSE-BISPHOSPHATE ALDOLASE"/>
    <property type="match status" value="1"/>
</dbReference>
<dbReference type="EMBL" id="VTPC01090587">
    <property type="protein sequence ID" value="KAF2882873.1"/>
    <property type="molecule type" value="Genomic_DNA"/>
</dbReference>
<dbReference type="GO" id="GO:0004332">
    <property type="term" value="F:fructose-bisphosphate aldolase activity"/>
    <property type="evidence" value="ECO:0007669"/>
    <property type="project" value="UniProtKB-EC"/>
</dbReference>
<comment type="similarity">
    <text evidence="3 9">Belongs to the class I fructose-bisphosphate aldolase family.</text>
</comment>
<evidence type="ECO:0000256" key="1">
    <source>
        <dbReference type="ARBA" id="ARBA00000441"/>
    </source>
</evidence>
<protein>
    <recommendedName>
        <fullName evidence="5 9">Fructose-bisphosphate aldolase</fullName>
        <ecNumber evidence="4 9">4.1.2.13</ecNumber>
    </recommendedName>
</protein>
<comment type="caution">
    <text evidence="11">The sequence shown here is derived from an EMBL/GenBank/DDBJ whole genome shotgun (WGS) entry which is preliminary data.</text>
</comment>
<evidence type="ECO:0000256" key="9">
    <source>
        <dbReference type="RuleBase" id="RU003994"/>
    </source>
</evidence>
<evidence type="ECO:0000256" key="10">
    <source>
        <dbReference type="RuleBase" id="RU004257"/>
    </source>
</evidence>
<dbReference type="AlphaFoldDB" id="A0A8K0CE55"/>
<dbReference type="NCBIfam" id="NF033379">
    <property type="entry name" value="FrucBisAld_I"/>
    <property type="match status" value="1"/>
</dbReference>
<evidence type="ECO:0000256" key="3">
    <source>
        <dbReference type="ARBA" id="ARBA00010387"/>
    </source>
</evidence>
<keyword evidence="7 9" id="KW-0456">Lyase</keyword>
<proteinExistence type="inferred from homology"/>
<evidence type="ECO:0000256" key="8">
    <source>
        <dbReference type="ARBA" id="ARBA00023270"/>
    </source>
</evidence>
<dbReference type="Pfam" id="PF00274">
    <property type="entry name" value="Glycolytic"/>
    <property type="match status" value="1"/>
</dbReference>
<keyword evidence="12" id="KW-1185">Reference proteome</keyword>